<accession>A0A397GG96</accession>
<dbReference type="EMBL" id="NIDN02000038">
    <property type="protein sequence ID" value="RLL99135.1"/>
    <property type="molecule type" value="Genomic_DNA"/>
</dbReference>
<proteinExistence type="predicted"/>
<organism evidence="1 2">
    <name type="scientific">Aspergillus turcosus</name>
    <dbReference type="NCBI Taxonomy" id="1245748"/>
    <lineage>
        <taxon>Eukaryota</taxon>
        <taxon>Fungi</taxon>
        <taxon>Dikarya</taxon>
        <taxon>Ascomycota</taxon>
        <taxon>Pezizomycotina</taxon>
        <taxon>Eurotiomycetes</taxon>
        <taxon>Eurotiomycetidae</taxon>
        <taxon>Eurotiales</taxon>
        <taxon>Aspergillaceae</taxon>
        <taxon>Aspergillus</taxon>
        <taxon>Aspergillus subgen. Fumigati</taxon>
    </lineage>
</organism>
<dbReference type="AlphaFoldDB" id="A0A397GG96"/>
<evidence type="ECO:0000313" key="2">
    <source>
        <dbReference type="Proteomes" id="UP000215289"/>
    </source>
</evidence>
<reference evidence="1 2" key="1">
    <citation type="submission" date="2018-08" db="EMBL/GenBank/DDBJ databases">
        <title>Draft genome sequences of two Aspergillus turcosus clinical strains isolated from bronchoalveolar lavage fluid: one azole-susceptible and the other azole-resistant.</title>
        <authorList>
            <person name="Parent-Michaud M."/>
            <person name="Dufresne P.J."/>
            <person name="Fournier E."/>
            <person name="Martineau C."/>
            <person name="Moreira S."/>
            <person name="Perkins V."/>
            <person name="De Repentigny L."/>
            <person name="Dufresne S.F."/>
        </authorList>
    </citation>
    <scope>NUCLEOTIDE SEQUENCE [LARGE SCALE GENOMIC DNA]</scope>
    <source>
        <strain evidence="1">HMR AF 1038</strain>
    </source>
</reference>
<dbReference type="OrthoDB" id="5153627at2759"/>
<name>A0A397GG96_9EURO</name>
<comment type="caution">
    <text evidence="1">The sequence shown here is derived from an EMBL/GenBank/DDBJ whole genome shotgun (WGS) entry which is preliminary data.</text>
</comment>
<sequence>MNRIVQTAKDIKKGEREQFITISPAGLLFCIPVVGEAAGSDGSALPAAPGRCDRQLRLLHDIIKNCENTFMETFSYLTAAGVGRASDIDTLGSLMKKDLDLIETVA</sequence>
<gene>
    <name evidence="1" type="ORF">CFD26_107755</name>
</gene>
<dbReference type="STRING" id="1245748.A0A397GG96"/>
<dbReference type="Proteomes" id="UP000215289">
    <property type="component" value="Unassembled WGS sequence"/>
</dbReference>
<protein>
    <submittedName>
        <fullName evidence="1">Uncharacterized protein</fullName>
    </submittedName>
</protein>
<keyword evidence="2" id="KW-1185">Reference proteome</keyword>
<evidence type="ECO:0000313" key="1">
    <source>
        <dbReference type="EMBL" id="RLL99135.1"/>
    </source>
</evidence>